<evidence type="ECO:0000313" key="3">
    <source>
        <dbReference type="Proteomes" id="UP000765509"/>
    </source>
</evidence>
<accession>A0A9Q3K1W4</accession>
<protein>
    <submittedName>
        <fullName evidence="2">Uncharacterized protein</fullName>
    </submittedName>
</protein>
<organism evidence="2 3">
    <name type="scientific">Austropuccinia psidii MF-1</name>
    <dbReference type="NCBI Taxonomy" id="1389203"/>
    <lineage>
        <taxon>Eukaryota</taxon>
        <taxon>Fungi</taxon>
        <taxon>Dikarya</taxon>
        <taxon>Basidiomycota</taxon>
        <taxon>Pucciniomycotina</taxon>
        <taxon>Pucciniomycetes</taxon>
        <taxon>Pucciniales</taxon>
        <taxon>Sphaerophragmiaceae</taxon>
        <taxon>Austropuccinia</taxon>
    </lineage>
</organism>
<name>A0A9Q3K1W4_9BASI</name>
<reference evidence="2" key="1">
    <citation type="submission" date="2021-03" db="EMBL/GenBank/DDBJ databases">
        <title>Draft genome sequence of rust myrtle Austropuccinia psidii MF-1, a brazilian biotype.</title>
        <authorList>
            <person name="Quecine M.C."/>
            <person name="Pachon D.M.R."/>
            <person name="Bonatelli M.L."/>
            <person name="Correr F.H."/>
            <person name="Franceschini L.M."/>
            <person name="Leite T.F."/>
            <person name="Margarido G.R.A."/>
            <person name="Almeida C.A."/>
            <person name="Ferrarezi J.A."/>
            <person name="Labate C.A."/>
        </authorList>
    </citation>
    <scope>NUCLEOTIDE SEQUENCE</scope>
    <source>
        <strain evidence="2">MF-1</strain>
    </source>
</reference>
<feature type="compositionally biased region" description="Polar residues" evidence="1">
    <location>
        <begin position="1"/>
        <end position="11"/>
    </location>
</feature>
<evidence type="ECO:0000256" key="1">
    <source>
        <dbReference type="SAM" id="MobiDB-lite"/>
    </source>
</evidence>
<gene>
    <name evidence="2" type="ORF">O181_113135</name>
</gene>
<sequence>MLSFQQLQRVASDSRRREDCSPLPYTATQVFQQRERWPIQVTREDPNIVNEGKGDLDRLFRRVDNNMREVIMYPNDRMIPGTASE</sequence>
<dbReference type="Proteomes" id="UP000765509">
    <property type="component" value="Unassembled WGS sequence"/>
</dbReference>
<dbReference type="OrthoDB" id="2194665at2759"/>
<evidence type="ECO:0000313" key="2">
    <source>
        <dbReference type="EMBL" id="MBW0573420.1"/>
    </source>
</evidence>
<comment type="caution">
    <text evidence="2">The sequence shown here is derived from an EMBL/GenBank/DDBJ whole genome shotgun (WGS) entry which is preliminary data.</text>
</comment>
<proteinExistence type="predicted"/>
<dbReference type="EMBL" id="AVOT02092017">
    <property type="protein sequence ID" value="MBW0573420.1"/>
    <property type="molecule type" value="Genomic_DNA"/>
</dbReference>
<feature type="region of interest" description="Disordered" evidence="1">
    <location>
        <begin position="1"/>
        <end position="21"/>
    </location>
</feature>
<dbReference type="AlphaFoldDB" id="A0A9Q3K1W4"/>
<keyword evidence="3" id="KW-1185">Reference proteome</keyword>